<sequence length="114" mass="12326">MGFHVCIKEHGNAATCLRNIEVAEGQSLLAACERSCQTAIHVGCRGGGCGVCRIQILSGRYRHKAMSKTHINAQDLAAGMVLACRVFPESDMEIVPQQTAVTRNPFMENGHNNS</sequence>
<reference evidence="2" key="1">
    <citation type="submission" date="2021-02" db="EMBL/GenBank/DDBJ databases">
        <title>Neisseriaceae sp. 26B isolated from the cloaca of a Common Toad-headed Turtle (Mesoclemmys nasuta).</title>
        <authorList>
            <person name="Spergser J."/>
            <person name="Busse H.-J."/>
        </authorList>
    </citation>
    <scope>NUCLEOTIDE SEQUENCE</scope>
    <source>
        <strain evidence="2">26B</strain>
    </source>
</reference>
<dbReference type="Pfam" id="PF00111">
    <property type="entry name" value="Fer2"/>
    <property type="match status" value="1"/>
</dbReference>
<dbReference type="KEGG" id="ptes:JQU52_04865"/>
<protein>
    <submittedName>
        <fullName evidence="2">2Fe-2S iron-sulfur cluster binding domain-containing protein</fullName>
    </submittedName>
</protein>
<dbReference type="RefSeq" id="WP_230340009.1">
    <property type="nucleotide sequence ID" value="NZ_CP069798.1"/>
</dbReference>
<name>A0A892ZIG4_9NEIS</name>
<keyword evidence="3" id="KW-1185">Reference proteome</keyword>
<dbReference type="GO" id="GO:0051537">
    <property type="term" value="F:2 iron, 2 sulfur cluster binding"/>
    <property type="evidence" value="ECO:0007669"/>
    <property type="project" value="InterPro"/>
</dbReference>
<dbReference type="EMBL" id="CP069798">
    <property type="protein sequence ID" value="QRQ82722.1"/>
    <property type="molecule type" value="Genomic_DNA"/>
</dbReference>
<dbReference type="InterPro" id="IPR036010">
    <property type="entry name" value="2Fe-2S_ferredoxin-like_sf"/>
</dbReference>
<dbReference type="SUPFAM" id="SSF54292">
    <property type="entry name" value="2Fe-2S ferredoxin-like"/>
    <property type="match status" value="1"/>
</dbReference>
<dbReference type="Proteomes" id="UP000653156">
    <property type="component" value="Chromosome"/>
</dbReference>
<dbReference type="InterPro" id="IPR001041">
    <property type="entry name" value="2Fe-2S_ferredoxin-type"/>
</dbReference>
<evidence type="ECO:0000313" key="3">
    <source>
        <dbReference type="Proteomes" id="UP000653156"/>
    </source>
</evidence>
<feature type="domain" description="2Fe-2S ferredoxin-type" evidence="1">
    <location>
        <begin position="3"/>
        <end position="100"/>
    </location>
</feature>
<gene>
    <name evidence="2" type="ORF">JQU52_04865</name>
</gene>
<dbReference type="PROSITE" id="PS00197">
    <property type="entry name" value="2FE2S_FER_1"/>
    <property type="match status" value="1"/>
</dbReference>
<dbReference type="InterPro" id="IPR012675">
    <property type="entry name" value="Beta-grasp_dom_sf"/>
</dbReference>
<dbReference type="AlphaFoldDB" id="A0A892ZIG4"/>
<dbReference type="Gene3D" id="3.10.20.30">
    <property type="match status" value="1"/>
</dbReference>
<organism evidence="2 3">
    <name type="scientific">Paralysiella testudinis</name>
    <dbReference type="NCBI Taxonomy" id="2809020"/>
    <lineage>
        <taxon>Bacteria</taxon>
        <taxon>Pseudomonadati</taxon>
        <taxon>Pseudomonadota</taxon>
        <taxon>Betaproteobacteria</taxon>
        <taxon>Neisseriales</taxon>
        <taxon>Neisseriaceae</taxon>
        <taxon>Paralysiella</taxon>
    </lineage>
</organism>
<evidence type="ECO:0000313" key="2">
    <source>
        <dbReference type="EMBL" id="QRQ82722.1"/>
    </source>
</evidence>
<proteinExistence type="predicted"/>
<evidence type="ECO:0000259" key="1">
    <source>
        <dbReference type="PROSITE" id="PS51085"/>
    </source>
</evidence>
<accession>A0A892ZIG4</accession>
<dbReference type="PROSITE" id="PS51085">
    <property type="entry name" value="2FE2S_FER_2"/>
    <property type="match status" value="1"/>
</dbReference>
<dbReference type="InterPro" id="IPR006058">
    <property type="entry name" value="2Fe2S_fd_BS"/>
</dbReference>